<evidence type="ECO:0000256" key="8">
    <source>
        <dbReference type="ARBA" id="ARBA00022692"/>
    </source>
</evidence>
<dbReference type="InterPro" id="IPR007315">
    <property type="entry name" value="PIG-V/Gpi18"/>
</dbReference>
<keyword evidence="14" id="KW-1185">Reference proteome</keyword>
<keyword evidence="11 12" id="KW-0472">Membrane</keyword>
<evidence type="ECO:0000256" key="3">
    <source>
        <dbReference type="ARBA" id="ARBA00008698"/>
    </source>
</evidence>
<evidence type="ECO:0000256" key="5">
    <source>
        <dbReference type="ARBA" id="ARBA00022502"/>
    </source>
</evidence>
<evidence type="ECO:0000256" key="12">
    <source>
        <dbReference type="RuleBase" id="RU363112"/>
    </source>
</evidence>
<dbReference type="Proteomes" id="UP001388673">
    <property type="component" value="Unassembled WGS sequence"/>
</dbReference>
<dbReference type="EMBL" id="JBCAWK010000002">
    <property type="protein sequence ID" value="KAK8865872.1"/>
    <property type="molecule type" value="Genomic_DNA"/>
</dbReference>
<comment type="caution">
    <text evidence="12">Lacks conserved residue(s) required for the propagation of feature annotation.</text>
</comment>
<gene>
    <name evidence="13" type="ORF">IAR55_001020</name>
</gene>
<dbReference type="GO" id="GO:0000009">
    <property type="term" value="F:alpha-1,6-mannosyltransferase activity"/>
    <property type="evidence" value="ECO:0007669"/>
    <property type="project" value="InterPro"/>
</dbReference>
<dbReference type="GeneID" id="92178279"/>
<comment type="similarity">
    <text evidence="3 12">Belongs to the PIGV family.</text>
</comment>
<comment type="function">
    <text evidence="12">Mannosyltransferase involved in glycosylphosphatidylinositol-anchor biosynthesis.</text>
</comment>
<keyword evidence="7 12" id="KW-0808">Transferase</keyword>
<evidence type="ECO:0000313" key="14">
    <source>
        <dbReference type="Proteomes" id="UP001388673"/>
    </source>
</evidence>
<comment type="pathway">
    <text evidence="2 12">Glycolipid biosynthesis; glycosylphosphatidylinositol-anchor biosynthesis.</text>
</comment>
<keyword evidence="8 12" id="KW-0812">Transmembrane</keyword>
<dbReference type="GO" id="GO:0006506">
    <property type="term" value="P:GPI anchor biosynthetic process"/>
    <property type="evidence" value="ECO:0007669"/>
    <property type="project" value="UniProtKB-KW"/>
</dbReference>
<evidence type="ECO:0000256" key="10">
    <source>
        <dbReference type="ARBA" id="ARBA00022989"/>
    </source>
</evidence>
<sequence>MTSRSTAFLSSRSPTTLLLILAISSRLIHLTILHILSRFLPLFDTSPLLLSGDDVPSPLLRWDAIHFASIASKGYEYEQQLAFQPGWMGVMRLAGEGVRWIKAYIRAGEGGVGVVRVEDVLIGGTVISNMAFVGATLVLYKLTAHLYTPTFAFLASLLYLIPPTPIPSVPYTEPIYALFAFTGFYLLVVKKQYISASLFLAGGTSVRATGVINALGLIWYSLFGDGGFMAAGELTAWDSLKRFTIGNVRSYVPTIIVIAPFMTFQWYADRSFCTNSARLAGQWRPWCDVKPPISYAFVQKEYWNIGLFNYWTLSQMPNILLASPVLLVSIYGTLNYLRKRVSSGRHTNPSHPALEGLYICHLVTTCLLLFSSHTQIALRVCLGDPVVWWNVVSLAFDWDKSPDGKQMGRRGMTKVGKWWVGWCLVWGAVSMVLWVGHYPPA</sequence>
<dbReference type="Pfam" id="PF04188">
    <property type="entry name" value="Mannosyl_trans2"/>
    <property type="match status" value="1"/>
</dbReference>
<feature type="transmembrane region" description="Helical" evidence="12">
    <location>
        <begin position="174"/>
        <end position="189"/>
    </location>
</feature>
<evidence type="ECO:0000256" key="7">
    <source>
        <dbReference type="ARBA" id="ARBA00022679"/>
    </source>
</evidence>
<keyword evidence="10 12" id="KW-1133">Transmembrane helix</keyword>
<feature type="transmembrane region" description="Helical" evidence="12">
    <location>
        <begin position="16"/>
        <end position="36"/>
    </location>
</feature>
<feature type="transmembrane region" description="Helical" evidence="12">
    <location>
        <begin position="146"/>
        <end position="162"/>
    </location>
</feature>
<evidence type="ECO:0000313" key="13">
    <source>
        <dbReference type="EMBL" id="KAK8865872.1"/>
    </source>
</evidence>
<feature type="transmembrane region" description="Helical" evidence="12">
    <location>
        <begin position="250"/>
        <end position="268"/>
    </location>
</feature>
<comment type="subcellular location">
    <subcellularLocation>
        <location evidence="1 12">Endoplasmic reticulum membrane</location>
        <topology evidence="1 12">Multi-pass membrane protein</topology>
    </subcellularLocation>
</comment>
<comment type="caution">
    <text evidence="13">The sequence shown here is derived from an EMBL/GenBank/DDBJ whole genome shotgun (WGS) entry which is preliminary data.</text>
</comment>
<evidence type="ECO:0000256" key="6">
    <source>
        <dbReference type="ARBA" id="ARBA00022676"/>
    </source>
</evidence>
<evidence type="ECO:0000256" key="9">
    <source>
        <dbReference type="ARBA" id="ARBA00022824"/>
    </source>
</evidence>
<evidence type="ECO:0000256" key="2">
    <source>
        <dbReference type="ARBA" id="ARBA00004687"/>
    </source>
</evidence>
<organism evidence="13 14">
    <name type="scientific">Kwoniella newhampshirensis</name>
    <dbReference type="NCBI Taxonomy" id="1651941"/>
    <lineage>
        <taxon>Eukaryota</taxon>
        <taxon>Fungi</taxon>
        <taxon>Dikarya</taxon>
        <taxon>Basidiomycota</taxon>
        <taxon>Agaricomycotina</taxon>
        <taxon>Tremellomycetes</taxon>
        <taxon>Tremellales</taxon>
        <taxon>Cryptococcaceae</taxon>
        <taxon>Kwoniella</taxon>
    </lineage>
</organism>
<evidence type="ECO:0000256" key="1">
    <source>
        <dbReference type="ARBA" id="ARBA00004477"/>
    </source>
</evidence>
<proteinExistence type="inferred from homology"/>
<feature type="transmembrane region" description="Helical" evidence="12">
    <location>
        <begin position="419"/>
        <end position="438"/>
    </location>
</feature>
<name>A0AAW0Z4J2_9TREE</name>
<keyword evidence="6 12" id="KW-0328">Glycosyltransferase</keyword>
<dbReference type="KEGG" id="kne:92178279"/>
<dbReference type="GO" id="GO:0005789">
    <property type="term" value="C:endoplasmic reticulum membrane"/>
    <property type="evidence" value="ECO:0007669"/>
    <property type="project" value="UniProtKB-SubCell"/>
</dbReference>
<dbReference type="AlphaFoldDB" id="A0AAW0Z4J2"/>
<dbReference type="RefSeq" id="XP_066805351.1">
    <property type="nucleotide sequence ID" value="XM_066944150.1"/>
</dbReference>
<accession>A0AAW0Z4J2</accession>
<reference evidence="13 14" key="1">
    <citation type="journal article" date="2024" name="bioRxiv">
        <title>Comparative genomics of Cryptococcus and Kwoniella reveals pathogenesis evolution and contrasting karyotype dynamics via intercentromeric recombination or chromosome fusion.</title>
        <authorList>
            <person name="Coelho M.A."/>
            <person name="David-Palma M."/>
            <person name="Shea T."/>
            <person name="Bowers K."/>
            <person name="McGinley-Smith S."/>
            <person name="Mohammad A.W."/>
            <person name="Gnirke A."/>
            <person name="Yurkov A.M."/>
            <person name="Nowrousian M."/>
            <person name="Sun S."/>
            <person name="Cuomo C.A."/>
            <person name="Heitman J."/>
        </authorList>
    </citation>
    <scope>NUCLEOTIDE SEQUENCE [LARGE SCALE GENOMIC DNA]</scope>
    <source>
        <strain evidence="13 14">CBS 13917</strain>
    </source>
</reference>
<evidence type="ECO:0000256" key="11">
    <source>
        <dbReference type="ARBA" id="ARBA00023136"/>
    </source>
</evidence>
<dbReference type="PANTHER" id="PTHR12468:SF2">
    <property type="entry name" value="GPI MANNOSYLTRANSFERASE 2"/>
    <property type="match status" value="1"/>
</dbReference>
<dbReference type="GO" id="GO:0031501">
    <property type="term" value="C:mannosyltransferase complex"/>
    <property type="evidence" value="ECO:0007669"/>
    <property type="project" value="TreeGrafter"/>
</dbReference>
<keyword evidence="5 12" id="KW-0337">GPI-anchor biosynthesis</keyword>
<evidence type="ECO:0000256" key="4">
    <source>
        <dbReference type="ARBA" id="ARBA00013795"/>
    </source>
</evidence>
<keyword evidence="9 12" id="KW-0256">Endoplasmic reticulum</keyword>
<dbReference type="PANTHER" id="PTHR12468">
    <property type="entry name" value="GPI MANNOSYLTRANSFERASE 2"/>
    <property type="match status" value="1"/>
</dbReference>
<dbReference type="GO" id="GO:0004376">
    <property type="term" value="F:GPI mannosyltransferase activity"/>
    <property type="evidence" value="ECO:0007669"/>
    <property type="project" value="InterPro"/>
</dbReference>
<dbReference type="EC" id="2.4.1.-" evidence="12"/>
<protein>
    <recommendedName>
        <fullName evidence="4 12">GPI mannosyltransferase 2</fullName>
        <ecNumber evidence="12">2.4.1.-</ecNumber>
    </recommendedName>
</protein>